<feature type="compositionally biased region" description="Polar residues" evidence="2">
    <location>
        <begin position="907"/>
        <end position="943"/>
    </location>
</feature>
<dbReference type="Pfam" id="PF12796">
    <property type="entry name" value="Ank_2"/>
    <property type="match status" value="1"/>
</dbReference>
<feature type="region of interest" description="Disordered" evidence="2">
    <location>
        <begin position="391"/>
        <end position="609"/>
    </location>
</feature>
<feature type="compositionally biased region" description="Polar residues" evidence="2">
    <location>
        <begin position="85"/>
        <end position="97"/>
    </location>
</feature>
<dbReference type="Gene3D" id="1.25.40.20">
    <property type="entry name" value="Ankyrin repeat-containing domain"/>
    <property type="match status" value="1"/>
</dbReference>
<feature type="compositionally biased region" description="Low complexity" evidence="2">
    <location>
        <begin position="434"/>
        <end position="448"/>
    </location>
</feature>
<dbReference type="GO" id="GO:0000122">
    <property type="term" value="P:negative regulation of transcription by RNA polymerase II"/>
    <property type="evidence" value="ECO:0007669"/>
    <property type="project" value="TreeGrafter"/>
</dbReference>
<dbReference type="Pfam" id="PF00023">
    <property type="entry name" value="Ank"/>
    <property type="match status" value="1"/>
</dbReference>
<accession>A0A9P0MRS6</accession>
<dbReference type="PRINTS" id="PR01415">
    <property type="entry name" value="ANKYRIN"/>
</dbReference>
<evidence type="ECO:0000256" key="2">
    <source>
        <dbReference type="SAM" id="MobiDB-lite"/>
    </source>
</evidence>
<evidence type="ECO:0000256" key="1">
    <source>
        <dbReference type="ARBA" id="ARBA00034703"/>
    </source>
</evidence>
<dbReference type="OrthoDB" id="3666223at2759"/>
<gene>
    <name evidence="3" type="ORF">NEZAVI_LOCUS9950</name>
</gene>
<feature type="region of interest" description="Disordered" evidence="2">
    <location>
        <begin position="1233"/>
        <end position="1285"/>
    </location>
</feature>
<organism evidence="3 4">
    <name type="scientific">Nezara viridula</name>
    <name type="common">Southern green stink bug</name>
    <name type="synonym">Cimex viridulus</name>
    <dbReference type="NCBI Taxonomy" id="85310"/>
    <lineage>
        <taxon>Eukaryota</taxon>
        <taxon>Metazoa</taxon>
        <taxon>Ecdysozoa</taxon>
        <taxon>Arthropoda</taxon>
        <taxon>Hexapoda</taxon>
        <taxon>Insecta</taxon>
        <taxon>Pterygota</taxon>
        <taxon>Neoptera</taxon>
        <taxon>Paraneoptera</taxon>
        <taxon>Hemiptera</taxon>
        <taxon>Heteroptera</taxon>
        <taxon>Panheteroptera</taxon>
        <taxon>Pentatomomorpha</taxon>
        <taxon>Pentatomoidea</taxon>
        <taxon>Pentatomidae</taxon>
        <taxon>Pentatominae</taxon>
        <taxon>Nezara</taxon>
    </lineage>
</organism>
<feature type="compositionally biased region" description="Polar residues" evidence="2">
    <location>
        <begin position="325"/>
        <end position="344"/>
    </location>
</feature>
<feature type="compositionally biased region" description="Low complexity" evidence="2">
    <location>
        <begin position="478"/>
        <end position="496"/>
    </location>
</feature>
<dbReference type="InterPro" id="IPR047144">
    <property type="entry name" value="BCOR-like"/>
</dbReference>
<feature type="compositionally biased region" description="Low complexity" evidence="2">
    <location>
        <begin position="574"/>
        <end position="585"/>
    </location>
</feature>
<sequence>MVLVKLKYLGISCGISLVNGSKLEITSIDLNRGVEMDVSFNNVVESTRQYFQGVPTPTGPGQPGYGSAPFWYQQGQGAAEHHQQPSSRLPSLAPFSTLNYRGNTGSISSVKSTGQGQAQGSYDVAATAAARYPSPSGYSNYYGHQQQQQQQQQQHQQLQQHIQHQQSQQQQAQQQSAQIHQHQQQSHHHQQQQQQHQHQHQQQSHQHQQQQHQHQQQSHQHQQQQHQHQQQSQLQHHQQQSSGKDHQSSLHSHQQNQQSSLHITQQSSQSHQSHLVQKHQALQSHQQALQNHHSAIQSHQQQSGHQGHQQSSHQSMHSQQGQQQMITNHHGQQQSIAQHQVPPNHQTHQQSYQDNQQQNIQSHSQMLQLQNHKQVIQNHKMQLLQNQQALHSLQQQNHSSGQHSNNMQHQYPGHQPTHQSHHSHQMAMSKYQMQNHQSHHSSQQNHHQPVINQLQPSQQVQHPAQGNQPQVARQSPLAVSHQQAAQSNQSQVARQSPLAVSQQHLTRQSPHHQGLPSHHQQTITRQSPHISSHQQTITRQSPHHQNLPSPSVLQQQSLTRQSPLASPPVVAFASQPSSHSSSHQQGLFSATVSGSRTTPTGSTAIPVINQVKRESPLDLSVKTIRQSADSTADPEHVFYTFHNEFMRGKASGSGHGQQLLSASKVDFQPFTVPADGKKRKDSSYYTLPSVNSFSRAYDKLYQQQPTQQQLQRSGGLKAEARYSQNYLKRPPEPEKQQASPKVPRIDTWKQTFDQQIEKRFNSYLSSIAVNGEKKTPFATPSYPEQKQNGADKRVLSILRNSLETRNQQVNHPQPKPLPPVPRYLETRLPPSTVMRQNLPPFGALSGDRNRLQVPRAVDSIQRSSSTQDVVDITDDDEPPQQAPSKGELDGLAAFLAARIRTKAELKQQVTPSSKENSSKAPPTPSNASCSSGHSSPRTPVFSSMDNKDLVKNFSSSEGSATVNKGLLWSVNAHRLSKENSLLASLPRRRACPVAATAEHRSSSETSVFDFRDSDSEGSDIALTDLRRASISSSSLIHAPPPPPANISPEEEEDFNRWIALCEELVIQLQQGGKSIRKRFKRRLDESMFIKKEEEGDDLDIKIKKEFISDNSREGVAEDDEEALQPRERPLLNCRKIRQQRKPGPRKKKLKKFMGNWQNEVWQYKRPIGLMMAGEKCSNWPKAPSSLPDLDRLNDPHSQPIIKVEVEDNKAVAKSLGEEKSFLDRLMQRYSDRRKKAKIYEQKDPQTSSSELSSTPKTEEVNPKTETIAGFRDDLPAEGDLPPDIKPKIKETKLKHRDFNEERPASAPPPGATKFIIRKSNAIRNPTFVKKKKGLILKKGDTPRLIPEKRFKTFRRKLKSSGFDYIRKKKKQVVKKEGADPPRERKKKTAPMTEQEIQAEIKGWVLNKGLGETLLHRAARIGNVDVVYYCLEKLHHNPAPRDNAGYTPLHVACSRGHFQVANLLLKYGANVSDSALGGVRPLHEAAENGFTKIVKLLLEHGADPQLATYSGATAMALATDEEARLLMEMHISSQVPLQPIMDDDPTCSSQPKQEVDDDSGLASSDLEGFEIEESSVPLPNLYRLANEPRTDSWVLFHELSPLLRVKTKEALLKQLGQDARTVLRDMKTSEFYEKAHCRAIKSTAGPKTPKVTLVKYTDTVKFLLGVETTVIPR</sequence>
<feature type="compositionally biased region" description="Polar residues" evidence="2">
    <location>
        <begin position="518"/>
        <end position="564"/>
    </location>
</feature>
<dbReference type="SMART" id="SM00248">
    <property type="entry name" value="ANK"/>
    <property type="match status" value="3"/>
</dbReference>
<name>A0A9P0MRS6_NEZVI</name>
<feature type="compositionally biased region" description="Polar residues" evidence="2">
    <location>
        <begin position="1244"/>
        <end position="1255"/>
    </location>
</feature>
<dbReference type="PANTHER" id="PTHR24117:SF9">
    <property type="entry name" value="BCL-6 COREPRESSOR PCGF1 BINDING DOMAIN-CONTAINING PROTEIN"/>
    <property type="match status" value="1"/>
</dbReference>
<feature type="region of interest" description="Disordered" evidence="2">
    <location>
        <begin position="856"/>
        <end position="886"/>
    </location>
</feature>
<dbReference type="EMBL" id="OV725080">
    <property type="protein sequence ID" value="CAH1400781.1"/>
    <property type="molecule type" value="Genomic_DNA"/>
</dbReference>
<feature type="compositionally biased region" description="Low complexity" evidence="2">
    <location>
        <begin position="391"/>
        <end position="410"/>
    </location>
</feature>
<reference evidence="3" key="1">
    <citation type="submission" date="2022-01" db="EMBL/GenBank/DDBJ databases">
        <authorList>
            <person name="King R."/>
        </authorList>
    </citation>
    <scope>NUCLEOTIDE SEQUENCE</scope>
</reference>
<feature type="compositionally biased region" description="Low complexity" evidence="2">
    <location>
        <begin position="345"/>
        <end position="365"/>
    </location>
</feature>
<feature type="compositionally biased region" description="Low complexity" evidence="2">
    <location>
        <begin position="249"/>
        <end position="324"/>
    </location>
</feature>
<protein>
    <submittedName>
        <fullName evidence="3">Uncharacterized protein</fullName>
    </submittedName>
</protein>
<evidence type="ECO:0000313" key="4">
    <source>
        <dbReference type="Proteomes" id="UP001152798"/>
    </source>
</evidence>
<dbReference type="GO" id="GO:0005634">
    <property type="term" value="C:nucleus"/>
    <property type="evidence" value="ECO:0007669"/>
    <property type="project" value="TreeGrafter"/>
</dbReference>
<feature type="region of interest" description="Disordered" evidence="2">
    <location>
        <begin position="994"/>
        <end position="1015"/>
    </location>
</feature>
<feature type="region of interest" description="Disordered" evidence="2">
    <location>
        <begin position="1372"/>
        <end position="1393"/>
    </location>
</feature>
<feature type="compositionally biased region" description="Low complexity" evidence="2">
    <location>
        <begin position="191"/>
        <end position="242"/>
    </location>
</feature>
<feature type="region of interest" description="Disordered" evidence="2">
    <location>
        <begin position="53"/>
        <end position="97"/>
    </location>
</feature>
<dbReference type="GO" id="GO:0003714">
    <property type="term" value="F:transcription corepressor activity"/>
    <property type="evidence" value="ECO:0007669"/>
    <property type="project" value="TreeGrafter"/>
</dbReference>
<feature type="compositionally biased region" description="Basic and acidic residues" evidence="2">
    <location>
        <begin position="1373"/>
        <end position="1382"/>
    </location>
</feature>
<evidence type="ECO:0000313" key="3">
    <source>
        <dbReference type="EMBL" id="CAH1400781.1"/>
    </source>
</evidence>
<dbReference type="InterPro" id="IPR002110">
    <property type="entry name" value="Ankyrin_rpt"/>
</dbReference>
<feature type="compositionally biased region" description="Polar residues" evidence="2">
    <location>
        <begin position="586"/>
        <end position="603"/>
    </location>
</feature>
<feature type="region of interest" description="Disordered" evidence="2">
    <location>
        <begin position="1536"/>
        <end position="1561"/>
    </location>
</feature>
<feature type="compositionally biased region" description="Low complexity" evidence="2">
    <location>
        <begin position="135"/>
        <end position="184"/>
    </location>
</feature>
<feature type="compositionally biased region" description="Polar residues" evidence="2">
    <location>
        <begin position="450"/>
        <end position="473"/>
    </location>
</feature>
<feature type="region of interest" description="Disordered" evidence="2">
    <location>
        <begin position="904"/>
        <end position="943"/>
    </location>
</feature>
<keyword evidence="4" id="KW-1185">Reference proteome</keyword>
<dbReference type="PANTHER" id="PTHR24117">
    <property type="entry name" value="AGAP007537-PB"/>
    <property type="match status" value="1"/>
</dbReference>
<dbReference type="Proteomes" id="UP001152798">
    <property type="component" value="Chromosome 4"/>
</dbReference>
<dbReference type="InterPro" id="IPR036770">
    <property type="entry name" value="Ankyrin_rpt-contain_sf"/>
</dbReference>
<proteinExistence type="inferred from homology"/>
<feature type="compositionally biased region" description="Polar residues" evidence="2">
    <location>
        <begin position="498"/>
        <end position="508"/>
    </location>
</feature>
<comment type="similarity">
    <text evidence="1">Belongs to the BCOR family.</text>
</comment>
<feature type="region of interest" description="Disordered" evidence="2">
    <location>
        <begin position="135"/>
        <end position="365"/>
    </location>
</feature>
<feature type="region of interest" description="Disordered" evidence="2">
    <location>
        <begin position="804"/>
        <end position="825"/>
    </location>
</feature>
<dbReference type="SUPFAM" id="SSF48403">
    <property type="entry name" value="Ankyrin repeat"/>
    <property type="match status" value="1"/>
</dbReference>